<keyword evidence="1" id="KW-0812">Transmembrane</keyword>
<organism evidence="2 3">
    <name type="scientific">Hujiaoplasma nucleasis</name>
    <dbReference type="NCBI Taxonomy" id="2725268"/>
    <lineage>
        <taxon>Bacteria</taxon>
        <taxon>Bacillati</taxon>
        <taxon>Mycoplasmatota</taxon>
        <taxon>Mollicutes</taxon>
        <taxon>Candidatus Izemoplasmatales</taxon>
        <taxon>Hujiaoplasmataceae</taxon>
        <taxon>Hujiaoplasma</taxon>
    </lineage>
</organism>
<feature type="transmembrane region" description="Helical" evidence="1">
    <location>
        <begin position="12"/>
        <end position="32"/>
    </location>
</feature>
<keyword evidence="1" id="KW-1133">Transmembrane helix</keyword>
<sequence length="267" mass="31349">MKKIEYRRKVYIRITQVIIGLTILFFLFSLIYTVSSGTDGTTGVRIGAICEDGWRSSSTGSGTCSWHGGVDYWLYRGGTESTYEEHQLIDDVWPINVILLVISIVLARLYYFLYGDNQFSEGRVSLKKMFKSYFMDFDTNYSNYIKFYNSDFSNHTLVSERKTDLEYLKITYCIGNSKLLEDDSKYSVNFKSDWLEGQLFNSFNYQFTLVTFLIIVFAFILYFSLLLWILIFPLGIIYSFSHGLYSKLSYKKYQKLCDRKLKLFKIK</sequence>
<feature type="transmembrane region" description="Helical" evidence="1">
    <location>
        <begin position="93"/>
        <end position="113"/>
    </location>
</feature>
<name>A0A7L6N7Y7_9MOLU</name>
<evidence type="ECO:0000313" key="2">
    <source>
        <dbReference type="EMBL" id="QLY40649.1"/>
    </source>
</evidence>
<keyword evidence="1" id="KW-0472">Membrane</keyword>
<evidence type="ECO:0000256" key="1">
    <source>
        <dbReference type="SAM" id="Phobius"/>
    </source>
</evidence>
<accession>A0A7L6N7Y7</accession>
<proteinExistence type="predicted"/>
<dbReference type="Proteomes" id="UP000512167">
    <property type="component" value="Chromosome"/>
</dbReference>
<feature type="transmembrane region" description="Helical" evidence="1">
    <location>
        <begin position="203"/>
        <end position="221"/>
    </location>
</feature>
<gene>
    <name evidence="2" type="ORF">HF295_07240</name>
</gene>
<reference evidence="2 3" key="1">
    <citation type="submission" date="2020-04" db="EMBL/GenBank/DDBJ databases">
        <authorList>
            <person name="Zheng R.K."/>
            <person name="Sun C.M."/>
        </authorList>
    </citation>
    <scope>NUCLEOTIDE SEQUENCE [LARGE SCALE GENOMIC DNA]</scope>
    <source>
        <strain evidence="3">zrk29</strain>
    </source>
</reference>
<dbReference type="EMBL" id="CP051151">
    <property type="protein sequence ID" value="QLY40649.1"/>
    <property type="molecule type" value="Genomic_DNA"/>
</dbReference>
<dbReference type="RefSeq" id="WP_312031496.1">
    <property type="nucleotide sequence ID" value="NZ_CP051151.1"/>
</dbReference>
<dbReference type="AlphaFoldDB" id="A0A7L6N7Y7"/>
<dbReference type="KEGG" id="tbk:HF295_07240"/>
<protein>
    <submittedName>
        <fullName evidence="2">Uncharacterized protein</fullName>
    </submittedName>
</protein>
<keyword evidence="3" id="KW-1185">Reference proteome</keyword>
<evidence type="ECO:0000313" key="3">
    <source>
        <dbReference type="Proteomes" id="UP000512167"/>
    </source>
</evidence>